<keyword evidence="1" id="KW-0547">Nucleotide-binding</keyword>
<dbReference type="GO" id="GO:0005525">
    <property type="term" value="F:GTP binding"/>
    <property type="evidence" value="ECO:0007669"/>
    <property type="project" value="UniProtKB-KW"/>
</dbReference>
<evidence type="ECO:0000256" key="1">
    <source>
        <dbReference type="ARBA" id="ARBA00022741"/>
    </source>
</evidence>
<dbReference type="EMBL" id="JADGKB010000017">
    <property type="protein sequence ID" value="KAJ3259596.1"/>
    <property type="molecule type" value="Genomic_DNA"/>
</dbReference>
<dbReference type="GO" id="GO:0003924">
    <property type="term" value="F:GTPase activity"/>
    <property type="evidence" value="ECO:0007669"/>
    <property type="project" value="InterPro"/>
</dbReference>
<proteinExistence type="predicted"/>
<dbReference type="InterPro" id="IPR020849">
    <property type="entry name" value="Small_GTPase_Ras-type"/>
</dbReference>
<accession>A0AAD5UJ64</accession>
<reference evidence="3" key="1">
    <citation type="submission" date="2020-05" db="EMBL/GenBank/DDBJ databases">
        <title>Phylogenomic resolution of chytrid fungi.</title>
        <authorList>
            <person name="Stajich J.E."/>
            <person name="Amses K."/>
            <person name="Simmons R."/>
            <person name="Seto K."/>
            <person name="Myers J."/>
            <person name="Bonds A."/>
            <person name="Quandt C.A."/>
            <person name="Barry K."/>
            <person name="Liu P."/>
            <person name="Grigoriev I."/>
            <person name="Longcore J.E."/>
            <person name="James T.Y."/>
        </authorList>
    </citation>
    <scope>NUCLEOTIDE SEQUENCE</scope>
    <source>
        <strain evidence="3">PLAUS21</strain>
    </source>
</reference>
<dbReference type="Gene3D" id="3.40.50.300">
    <property type="entry name" value="P-loop containing nucleotide triphosphate hydrolases"/>
    <property type="match status" value="1"/>
</dbReference>
<dbReference type="PROSITE" id="PS51419">
    <property type="entry name" value="RAB"/>
    <property type="match status" value="1"/>
</dbReference>
<keyword evidence="2" id="KW-0342">GTP-binding</keyword>
<organism evidence="3 4">
    <name type="scientific">Boothiomyces macroporosus</name>
    <dbReference type="NCBI Taxonomy" id="261099"/>
    <lineage>
        <taxon>Eukaryota</taxon>
        <taxon>Fungi</taxon>
        <taxon>Fungi incertae sedis</taxon>
        <taxon>Chytridiomycota</taxon>
        <taxon>Chytridiomycota incertae sedis</taxon>
        <taxon>Chytridiomycetes</taxon>
        <taxon>Rhizophydiales</taxon>
        <taxon>Terramycetaceae</taxon>
        <taxon>Boothiomyces</taxon>
    </lineage>
</organism>
<sequence>MDVKETENVPIVIVGNKCDKKEKEVSYADGVALAAKLSNNSHIGFVETSAKTAFNVDLAFYTLIRSIRGNGVYMKKQKKEKKEKTKCLIL</sequence>
<dbReference type="Proteomes" id="UP001210925">
    <property type="component" value="Unassembled WGS sequence"/>
</dbReference>
<dbReference type="GO" id="GO:0016020">
    <property type="term" value="C:membrane"/>
    <property type="evidence" value="ECO:0007669"/>
    <property type="project" value="InterPro"/>
</dbReference>
<gene>
    <name evidence="3" type="primary">RAS1_1</name>
    <name evidence="3" type="ORF">HK103_002150</name>
</gene>
<dbReference type="PROSITE" id="PS51421">
    <property type="entry name" value="RAS"/>
    <property type="match status" value="1"/>
</dbReference>
<dbReference type="GO" id="GO:0007165">
    <property type="term" value="P:signal transduction"/>
    <property type="evidence" value="ECO:0007669"/>
    <property type="project" value="InterPro"/>
</dbReference>
<dbReference type="Pfam" id="PF00071">
    <property type="entry name" value="Ras"/>
    <property type="match status" value="1"/>
</dbReference>
<evidence type="ECO:0000313" key="4">
    <source>
        <dbReference type="Proteomes" id="UP001210925"/>
    </source>
</evidence>
<name>A0AAD5UJ64_9FUNG</name>
<dbReference type="PRINTS" id="PR00449">
    <property type="entry name" value="RASTRNSFRMNG"/>
</dbReference>
<comment type="caution">
    <text evidence="3">The sequence shown here is derived from an EMBL/GenBank/DDBJ whole genome shotgun (WGS) entry which is preliminary data.</text>
</comment>
<dbReference type="PANTHER" id="PTHR24070">
    <property type="entry name" value="RAS, DI-RAS, AND RHEB FAMILY MEMBERS OF SMALL GTPASE SUPERFAMILY"/>
    <property type="match status" value="1"/>
</dbReference>
<evidence type="ECO:0000256" key="2">
    <source>
        <dbReference type="ARBA" id="ARBA00023134"/>
    </source>
</evidence>
<keyword evidence="4" id="KW-1185">Reference proteome</keyword>
<protein>
    <submittedName>
        <fullName evidence="3">Ras GTPase</fullName>
    </submittedName>
</protein>
<dbReference type="AlphaFoldDB" id="A0AAD5UJ64"/>
<dbReference type="InterPro" id="IPR001806">
    <property type="entry name" value="Small_GTPase"/>
</dbReference>
<evidence type="ECO:0000313" key="3">
    <source>
        <dbReference type="EMBL" id="KAJ3259596.1"/>
    </source>
</evidence>
<dbReference type="InterPro" id="IPR027417">
    <property type="entry name" value="P-loop_NTPase"/>
</dbReference>
<dbReference type="SMART" id="SM00173">
    <property type="entry name" value="RAS"/>
    <property type="match status" value="1"/>
</dbReference>
<dbReference type="SUPFAM" id="SSF52540">
    <property type="entry name" value="P-loop containing nucleoside triphosphate hydrolases"/>
    <property type="match status" value="1"/>
</dbReference>